<dbReference type="PROSITE" id="PS51186">
    <property type="entry name" value="GNAT"/>
    <property type="match status" value="1"/>
</dbReference>
<dbReference type="Pfam" id="PF00583">
    <property type="entry name" value="Acetyltransf_1"/>
    <property type="match status" value="1"/>
</dbReference>
<evidence type="ECO:0000313" key="4">
    <source>
        <dbReference type="EMBL" id="SNV40587.1"/>
    </source>
</evidence>
<dbReference type="InterPro" id="IPR050832">
    <property type="entry name" value="Bact_Acetyltransf"/>
</dbReference>
<dbReference type="EMBL" id="LT906454">
    <property type="protein sequence ID" value="SNV40587.1"/>
    <property type="molecule type" value="Genomic_DNA"/>
</dbReference>
<dbReference type="InterPro" id="IPR016181">
    <property type="entry name" value="Acyl_CoA_acyltransferase"/>
</dbReference>
<evidence type="ECO:0000259" key="3">
    <source>
        <dbReference type="PROSITE" id="PS51186"/>
    </source>
</evidence>
<sequence length="144" mass="16375">MLRSLTESDIPVLQEINKDALGYRVTLETTRQQFAKLHDDSKHVMIGFSDDQTDSLLGYVHAEIYECLYAESGFNILALAVLPDHQGKGIGTKLMKAIEEQARKQRLAFIRLNSGSERLEAHGFYRQIGYLSTKAQLRFIKTIE</sequence>
<proteinExistence type="predicted"/>
<dbReference type="KEGG" id="saco:SAME_01197"/>
<evidence type="ECO:0000256" key="2">
    <source>
        <dbReference type="ARBA" id="ARBA00023315"/>
    </source>
</evidence>
<reference evidence="4 5" key="1">
    <citation type="submission" date="2017-06" db="EMBL/GenBank/DDBJ databases">
        <authorList>
            <consortium name="Pathogen Informatics"/>
        </authorList>
    </citation>
    <scope>NUCLEOTIDE SEQUENCE [LARGE SCALE GENOMIC DNA]</scope>
    <source>
        <strain evidence="4 5">NCTC11291</strain>
    </source>
</reference>
<name>A0A239X1M4_STRAI</name>
<dbReference type="CDD" id="cd04301">
    <property type="entry name" value="NAT_SF"/>
    <property type="match status" value="1"/>
</dbReference>
<evidence type="ECO:0000256" key="1">
    <source>
        <dbReference type="ARBA" id="ARBA00022679"/>
    </source>
</evidence>
<dbReference type="RefSeq" id="WP_095122674.1">
    <property type="nucleotide sequence ID" value="NZ_LT906454.1"/>
</dbReference>
<organism evidence="4 5">
    <name type="scientific">Streptococcus acidominimus</name>
    <dbReference type="NCBI Taxonomy" id="1326"/>
    <lineage>
        <taxon>Bacteria</taxon>
        <taxon>Bacillati</taxon>
        <taxon>Bacillota</taxon>
        <taxon>Bacilli</taxon>
        <taxon>Lactobacillales</taxon>
        <taxon>Streptococcaceae</taxon>
        <taxon>Streptococcus</taxon>
    </lineage>
</organism>
<dbReference type="SUPFAM" id="SSF55729">
    <property type="entry name" value="Acyl-CoA N-acyltransferases (Nat)"/>
    <property type="match status" value="1"/>
</dbReference>
<dbReference type="InterPro" id="IPR000182">
    <property type="entry name" value="GNAT_dom"/>
</dbReference>
<dbReference type="GO" id="GO:0016747">
    <property type="term" value="F:acyltransferase activity, transferring groups other than amino-acyl groups"/>
    <property type="evidence" value="ECO:0007669"/>
    <property type="project" value="InterPro"/>
</dbReference>
<gene>
    <name evidence="4" type="ORF">SAMEA4504048_01197</name>
</gene>
<dbReference type="Gene3D" id="3.40.630.30">
    <property type="match status" value="1"/>
</dbReference>
<keyword evidence="2" id="KW-0012">Acyltransferase</keyword>
<dbReference type="PANTHER" id="PTHR43877">
    <property type="entry name" value="AMINOALKYLPHOSPHONATE N-ACETYLTRANSFERASE-RELATED-RELATED"/>
    <property type="match status" value="1"/>
</dbReference>
<keyword evidence="1 4" id="KW-0808">Transferase</keyword>
<accession>A0A239X1M4</accession>
<dbReference type="PANTHER" id="PTHR43877:SF2">
    <property type="entry name" value="AMINOALKYLPHOSPHONATE N-ACETYLTRANSFERASE-RELATED"/>
    <property type="match status" value="1"/>
</dbReference>
<feature type="domain" description="N-acetyltransferase" evidence="3">
    <location>
        <begin position="1"/>
        <end position="144"/>
    </location>
</feature>
<dbReference type="Proteomes" id="UP000215144">
    <property type="component" value="Chromosome 1"/>
</dbReference>
<evidence type="ECO:0000313" key="5">
    <source>
        <dbReference type="Proteomes" id="UP000215144"/>
    </source>
</evidence>
<dbReference type="AlphaFoldDB" id="A0A239X1M4"/>
<dbReference type="OrthoDB" id="9797826at2"/>
<protein>
    <submittedName>
        <fullName evidence="4">Phosphinothricin N-acetyltransferase PhnO</fullName>
    </submittedName>
</protein>